<evidence type="ECO:0000313" key="10">
    <source>
        <dbReference type="Proteomes" id="UP001235939"/>
    </source>
</evidence>
<name>A0ABY6JXI3_9ARAC</name>
<keyword evidence="5" id="KW-0528">Neurotoxin</keyword>
<accession>A0ABY6JXI3</accession>
<organism evidence="9 10">
    <name type="scientific">Cordylochernes scorpioides</name>
    <dbReference type="NCBI Taxonomy" id="51811"/>
    <lineage>
        <taxon>Eukaryota</taxon>
        <taxon>Metazoa</taxon>
        <taxon>Ecdysozoa</taxon>
        <taxon>Arthropoda</taxon>
        <taxon>Chelicerata</taxon>
        <taxon>Arachnida</taxon>
        <taxon>Pseudoscorpiones</taxon>
        <taxon>Cheliferoidea</taxon>
        <taxon>Chernetidae</taxon>
        <taxon>Cordylochernes</taxon>
    </lineage>
</organism>
<dbReference type="EMBL" id="CP092863">
    <property type="protein sequence ID" value="UYV61362.1"/>
    <property type="molecule type" value="Genomic_DNA"/>
</dbReference>
<evidence type="ECO:0000256" key="6">
    <source>
        <dbReference type="ARBA" id="ARBA00023043"/>
    </source>
</evidence>
<protein>
    <submittedName>
        <fullName evidence="9">ANKFY1</fullName>
    </submittedName>
</protein>
<evidence type="ECO:0000256" key="4">
    <source>
        <dbReference type="ARBA" id="ARBA00022737"/>
    </source>
</evidence>
<dbReference type="InterPro" id="IPR002110">
    <property type="entry name" value="Ankyrin_rpt"/>
</dbReference>
<dbReference type="SMART" id="SM00248">
    <property type="entry name" value="ANK"/>
    <property type="match status" value="5"/>
</dbReference>
<keyword evidence="10" id="KW-1185">Reference proteome</keyword>
<dbReference type="InterPro" id="IPR036770">
    <property type="entry name" value="Ankyrin_rpt-contain_sf"/>
</dbReference>
<evidence type="ECO:0000256" key="2">
    <source>
        <dbReference type="ARBA" id="ARBA00022483"/>
    </source>
</evidence>
<evidence type="ECO:0000256" key="3">
    <source>
        <dbReference type="ARBA" id="ARBA00022537"/>
    </source>
</evidence>
<dbReference type="Pfam" id="PF12796">
    <property type="entry name" value="Ank_2"/>
    <property type="match status" value="2"/>
</dbReference>
<keyword evidence="3" id="KW-1052">Target cell membrane</keyword>
<dbReference type="Gene3D" id="1.25.40.20">
    <property type="entry name" value="Ankyrin repeat-containing domain"/>
    <property type="match status" value="1"/>
</dbReference>
<dbReference type="PANTHER" id="PTHR24198:SF191">
    <property type="entry name" value="RABANKYRIN-5-LIKE"/>
    <property type="match status" value="1"/>
</dbReference>
<dbReference type="PROSITE" id="PS50088">
    <property type="entry name" value="ANK_REPEAT"/>
    <property type="match status" value="2"/>
</dbReference>
<keyword evidence="7" id="KW-1053">Target membrane</keyword>
<sequence length="202" mass="21673">MQTQQPQGGSNLEGEVAETFNQTPLHLAIQYQQLSAVQAILQYKTECCLNRQKGEEMGVIPNFNMADSSGETPLSLAVKNSLMDIAEQLLAGGASVNSQLSGGITLLHRSILDQDPQAALFLLDHGADNTAFAPDTVFCRTSEKETPLELAVKRHLPAVVEALCQRGADLSTPDQSGNSPLWVALETGQEDVASILVQYHSG</sequence>
<evidence type="ECO:0000256" key="8">
    <source>
        <dbReference type="PROSITE-ProRule" id="PRU00023"/>
    </source>
</evidence>
<dbReference type="Pfam" id="PF00023">
    <property type="entry name" value="Ank"/>
    <property type="match status" value="1"/>
</dbReference>
<comment type="subcellular location">
    <subcellularLocation>
        <location evidence="1">Target cell membrane</location>
    </subcellularLocation>
</comment>
<gene>
    <name evidence="9" type="ORF">LAZ67_1004552</name>
</gene>
<feature type="repeat" description="ANK" evidence="8">
    <location>
        <begin position="143"/>
        <end position="175"/>
    </location>
</feature>
<dbReference type="PANTHER" id="PTHR24198">
    <property type="entry name" value="ANKYRIN REPEAT AND PROTEIN KINASE DOMAIN-CONTAINING PROTEIN"/>
    <property type="match status" value="1"/>
</dbReference>
<evidence type="ECO:0000256" key="5">
    <source>
        <dbReference type="ARBA" id="ARBA00023028"/>
    </source>
</evidence>
<evidence type="ECO:0000256" key="1">
    <source>
        <dbReference type="ARBA" id="ARBA00004175"/>
    </source>
</evidence>
<keyword evidence="4" id="KW-0677">Repeat</keyword>
<keyword evidence="5" id="KW-0638">Presynaptic neurotoxin</keyword>
<reference evidence="9 10" key="1">
    <citation type="submission" date="2022-01" db="EMBL/GenBank/DDBJ databases">
        <title>A chromosomal length assembly of Cordylochernes scorpioides.</title>
        <authorList>
            <person name="Zeh D."/>
            <person name="Zeh J."/>
        </authorList>
    </citation>
    <scope>NUCLEOTIDE SEQUENCE [LARGE SCALE GENOMIC DNA]</scope>
    <source>
        <strain evidence="9">IN4F17</strain>
        <tissue evidence="9">Whole Body</tissue>
    </source>
</reference>
<dbReference type="PROSITE" id="PS50297">
    <property type="entry name" value="ANK_REP_REGION"/>
    <property type="match status" value="1"/>
</dbReference>
<evidence type="ECO:0000256" key="7">
    <source>
        <dbReference type="ARBA" id="ARBA00023298"/>
    </source>
</evidence>
<evidence type="ECO:0000313" key="9">
    <source>
        <dbReference type="EMBL" id="UYV61362.1"/>
    </source>
</evidence>
<feature type="repeat" description="ANK" evidence="8">
    <location>
        <begin position="69"/>
        <end position="101"/>
    </location>
</feature>
<dbReference type="SUPFAM" id="SSF48403">
    <property type="entry name" value="Ankyrin repeat"/>
    <property type="match status" value="1"/>
</dbReference>
<keyword evidence="7" id="KW-0472">Membrane</keyword>
<dbReference type="Proteomes" id="UP001235939">
    <property type="component" value="Chromosome 01"/>
</dbReference>
<proteinExistence type="predicted"/>
<keyword evidence="5" id="KW-0800">Toxin</keyword>
<keyword evidence="6 8" id="KW-0040">ANK repeat</keyword>
<keyword evidence="2" id="KW-0268">Exocytosis</keyword>